<reference evidence="1" key="1">
    <citation type="submission" date="2020-07" db="EMBL/GenBank/DDBJ databases">
        <title>Huge and variable diversity of episymbiotic CPR bacteria and DPANN archaea in groundwater ecosystems.</title>
        <authorList>
            <person name="He C.Y."/>
            <person name="Keren R."/>
            <person name="Whittaker M."/>
            <person name="Farag I.F."/>
            <person name="Doudna J."/>
            <person name="Cate J.H.D."/>
            <person name="Banfield J.F."/>
        </authorList>
    </citation>
    <scope>NUCLEOTIDE SEQUENCE</scope>
    <source>
        <strain evidence="1">NC_groundwater_1664_Pr3_B-0.1um_52_9</strain>
    </source>
</reference>
<proteinExistence type="predicted"/>
<dbReference type="Proteomes" id="UP000807825">
    <property type="component" value="Unassembled WGS sequence"/>
</dbReference>
<dbReference type="AlphaFoldDB" id="A0A9D6V528"/>
<gene>
    <name evidence="1" type="ORF">HY912_22350</name>
</gene>
<organism evidence="1 2">
    <name type="scientific">Desulfomonile tiedjei</name>
    <dbReference type="NCBI Taxonomy" id="2358"/>
    <lineage>
        <taxon>Bacteria</taxon>
        <taxon>Pseudomonadati</taxon>
        <taxon>Thermodesulfobacteriota</taxon>
        <taxon>Desulfomonilia</taxon>
        <taxon>Desulfomonilales</taxon>
        <taxon>Desulfomonilaceae</taxon>
        <taxon>Desulfomonile</taxon>
    </lineage>
</organism>
<dbReference type="EMBL" id="JACRDE010000583">
    <property type="protein sequence ID" value="MBI5252245.1"/>
    <property type="molecule type" value="Genomic_DNA"/>
</dbReference>
<comment type="caution">
    <text evidence="1">The sequence shown here is derived from an EMBL/GenBank/DDBJ whole genome shotgun (WGS) entry which is preliminary data.</text>
</comment>
<sequence>MSEPKWNMERIHKEIYDARTKMFVITKVLETGSLKFSDHPEWALVVRPLLEEMMQFAGKIQEQVGDEESLAGAPDQTQPTS</sequence>
<name>A0A9D6V528_9BACT</name>
<evidence type="ECO:0000313" key="2">
    <source>
        <dbReference type="Proteomes" id="UP000807825"/>
    </source>
</evidence>
<evidence type="ECO:0000313" key="1">
    <source>
        <dbReference type="EMBL" id="MBI5252245.1"/>
    </source>
</evidence>
<protein>
    <submittedName>
        <fullName evidence="1">Uncharacterized protein</fullName>
    </submittedName>
</protein>
<accession>A0A9D6V528</accession>